<reference evidence="2" key="1">
    <citation type="submission" date="2020-05" db="EMBL/GenBank/DDBJ databases">
        <title>Phylogenomic resolution of chytrid fungi.</title>
        <authorList>
            <person name="Stajich J.E."/>
            <person name="Amses K."/>
            <person name="Simmons R."/>
            <person name="Seto K."/>
            <person name="Myers J."/>
            <person name="Bonds A."/>
            <person name="Quandt C.A."/>
            <person name="Barry K."/>
            <person name="Liu P."/>
            <person name="Grigoriev I."/>
            <person name="Longcore J.E."/>
            <person name="James T.Y."/>
        </authorList>
    </citation>
    <scope>NUCLEOTIDE SEQUENCE</scope>
    <source>
        <strain evidence="2">JEL0476</strain>
    </source>
</reference>
<dbReference type="AlphaFoldDB" id="A0AAD5U314"/>
<organism evidence="2 3">
    <name type="scientific">Clydaea vesicula</name>
    <dbReference type="NCBI Taxonomy" id="447962"/>
    <lineage>
        <taxon>Eukaryota</taxon>
        <taxon>Fungi</taxon>
        <taxon>Fungi incertae sedis</taxon>
        <taxon>Chytridiomycota</taxon>
        <taxon>Chytridiomycota incertae sedis</taxon>
        <taxon>Chytridiomycetes</taxon>
        <taxon>Lobulomycetales</taxon>
        <taxon>Lobulomycetaceae</taxon>
        <taxon>Clydaea</taxon>
    </lineage>
</organism>
<evidence type="ECO:0000313" key="2">
    <source>
        <dbReference type="EMBL" id="KAJ3220980.1"/>
    </source>
</evidence>
<dbReference type="EMBL" id="JADGJW010000259">
    <property type="protein sequence ID" value="KAJ3220980.1"/>
    <property type="molecule type" value="Genomic_DNA"/>
</dbReference>
<feature type="region of interest" description="Disordered" evidence="1">
    <location>
        <begin position="1"/>
        <end position="76"/>
    </location>
</feature>
<feature type="compositionally biased region" description="Acidic residues" evidence="1">
    <location>
        <begin position="50"/>
        <end position="60"/>
    </location>
</feature>
<keyword evidence="3" id="KW-1185">Reference proteome</keyword>
<proteinExistence type="predicted"/>
<sequence length="76" mass="8762">MNPNKIPIQNRRSRIQKSSSPRGNSRNREAEVYRELRQKDEAQAERDQEVPEEIDLEVQEEVSGAEVQGEDIAEAQ</sequence>
<evidence type="ECO:0000313" key="3">
    <source>
        <dbReference type="Proteomes" id="UP001211065"/>
    </source>
</evidence>
<feature type="compositionally biased region" description="Basic and acidic residues" evidence="1">
    <location>
        <begin position="26"/>
        <end position="49"/>
    </location>
</feature>
<gene>
    <name evidence="2" type="ORF">HK099_003849</name>
</gene>
<dbReference type="Proteomes" id="UP001211065">
    <property type="component" value="Unassembled WGS sequence"/>
</dbReference>
<evidence type="ECO:0000256" key="1">
    <source>
        <dbReference type="SAM" id="MobiDB-lite"/>
    </source>
</evidence>
<comment type="caution">
    <text evidence="2">The sequence shown here is derived from an EMBL/GenBank/DDBJ whole genome shotgun (WGS) entry which is preliminary data.</text>
</comment>
<protein>
    <submittedName>
        <fullName evidence="2">Uncharacterized protein</fullName>
    </submittedName>
</protein>
<accession>A0AAD5U314</accession>
<name>A0AAD5U314_9FUNG</name>